<proteinExistence type="predicted"/>
<name>A0ABS7JMV4_9HELI</name>
<reference evidence="2 3" key="1">
    <citation type="submission" date="2021-08" db="EMBL/GenBank/DDBJ databases">
        <title>Helicobacter spp. isolated from feces of Anatolian Ground Squirrel (Spermophilus xanthoprymnus) in Turkey.</title>
        <authorList>
            <person name="Aydin F."/>
            <person name="Abay S."/>
            <person name="Kayman T."/>
            <person name="Karakaya E."/>
            <person name="Saticioglu I.B."/>
        </authorList>
    </citation>
    <scope>NUCLEOTIDE SEQUENCE [LARGE SCALE GENOMIC DNA]</scope>
    <source>
        <strain evidence="2 3">Faydin-H70</strain>
    </source>
</reference>
<keyword evidence="1" id="KW-0812">Transmembrane</keyword>
<dbReference type="EMBL" id="JAIGYQ010000005">
    <property type="protein sequence ID" value="MBX7490739.1"/>
    <property type="molecule type" value="Genomic_DNA"/>
</dbReference>
<evidence type="ECO:0000256" key="1">
    <source>
        <dbReference type="SAM" id="Phobius"/>
    </source>
</evidence>
<dbReference type="RefSeq" id="WP_221532053.1">
    <property type="nucleotide sequence ID" value="NZ_JAIGYP010000005.1"/>
</dbReference>
<organism evidence="2 3">
    <name type="scientific">Helicobacter turcicus</name>
    <dbReference type="NCBI Taxonomy" id="2867412"/>
    <lineage>
        <taxon>Bacteria</taxon>
        <taxon>Pseudomonadati</taxon>
        <taxon>Campylobacterota</taxon>
        <taxon>Epsilonproteobacteria</taxon>
        <taxon>Campylobacterales</taxon>
        <taxon>Helicobacteraceae</taxon>
        <taxon>Helicobacter</taxon>
    </lineage>
</organism>
<keyword evidence="3" id="KW-1185">Reference proteome</keyword>
<keyword evidence="1" id="KW-0472">Membrane</keyword>
<accession>A0ABS7JMV4</accession>
<comment type="caution">
    <text evidence="2">The sequence shown here is derived from an EMBL/GenBank/DDBJ whole genome shotgun (WGS) entry which is preliminary data.</text>
</comment>
<dbReference type="Proteomes" id="UP000700059">
    <property type="component" value="Unassembled WGS sequence"/>
</dbReference>
<gene>
    <name evidence="2" type="ORF">K4G57_04580</name>
</gene>
<feature type="transmembrane region" description="Helical" evidence="1">
    <location>
        <begin position="168"/>
        <end position="190"/>
    </location>
</feature>
<sequence>MLKFLKIGILSLFFCTLTFAKSYVLENQNQLVEKTVGFIEILSNEVYEKTGVSLYVVALENLGNKSIQEQEQLFTQNLKSPYVLLFFTHFEKKINIIASPEAEKMFDKKEVYWDYIIPLIPNKDDGLTPQSISAFLLNGFVDIADRIATYHNVELEHSFPKQNKGVQIAVRTLLYVMLFVILLLFVFVYLRRK</sequence>
<evidence type="ECO:0000313" key="3">
    <source>
        <dbReference type="Proteomes" id="UP000700059"/>
    </source>
</evidence>
<keyword evidence="1" id="KW-1133">Transmembrane helix</keyword>
<evidence type="ECO:0000313" key="2">
    <source>
        <dbReference type="EMBL" id="MBX7490739.1"/>
    </source>
</evidence>
<protein>
    <submittedName>
        <fullName evidence="2">TPM domain-containing protein</fullName>
    </submittedName>
</protein>